<evidence type="ECO:0000256" key="4">
    <source>
        <dbReference type="ARBA" id="ARBA00023136"/>
    </source>
</evidence>
<evidence type="ECO:0000256" key="3">
    <source>
        <dbReference type="ARBA" id="ARBA00022989"/>
    </source>
</evidence>
<sequence>MLLDWVTVILLIVIGLILIIVELVFIPGTTLIGILGFVLAGIGIWIGYAALGTTTGHVILGLSVLTAGVAFFYSFRTDAWSRFALKETIDSRVNEDYQHNLQIGETGLTVSALRPQGTALFNDQHHEVQTNGEFIDPNTTVRITKLSQHKIIVEAVS</sequence>
<dbReference type="PANTHER" id="PTHR33507">
    <property type="entry name" value="INNER MEMBRANE PROTEIN YBBJ"/>
    <property type="match status" value="1"/>
</dbReference>
<keyword evidence="8" id="KW-1185">Reference proteome</keyword>
<dbReference type="AlphaFoldDB" id="A0A6B2HAG4"/>
<evidence type="ECO:0000313" key="7">
    <source>
        <dbReference type="EMBL" id="NDK56434.1"/>
    </source>
</evidence>
<accession>A0A6B2HAG4</accession>
<organism evidence="7 8">
    <name type="scientific">Pontibacter fetidus</name>
    <dbReference type="NCBI Taxonomy" id="2700082"/>
    <lineage>
        <taxon>Bacteria</taxon>
        <taxon>Pseudomonadati</taxon>
        <taxon>Bacteroidota</taxon>
        <taxon>Cytophagia</taxon>
        <taxon>Cytophagales</taxon>
        <taxon>Hymenobacteraceae</taxon>
        <taxon>Pontibacter</taxon>
    </lineage>
</organism>
<evidence type="ECO:0000313" key="8">
    <source>
        <dbReference type="Proteomes" id="UP000478546"/>
    </source>
</evidence>
<feature type="transmembrane region" description="Helical" evidence="5">
    <location>
        <begin position="57"/>
        <end position="75"/>
    </location>
</feature>
<gene>
    <name evidence="7" type="ORF">GWO68_10935</name>
</gene>
<dbReference type="InterPro" id="IPR052165">
    <property type="entry name" value="Membrane_assoc_protease"/>
</dbReference>
<evidence type="ECO:0000259" key="6">
    <source>
        <dbReference type="Pfam" id="PF01957"/>
    </source>
</evidence>
<keyword evidence="2 5" id="KW-0812">Transmembrane</keyword>
<feature type="transmembrane region" description="Helical" evidence="5">
    <location>
        <begin position="6"/>
        <end position="25"/>
    </location>
</feature>
<dbReference type="Proteomes" id="UP000478546">
    <property type="component" value="Unassembled WGS sequence"/>
</dbReference>
<feature type="transmembrane region" description="Helical" evidence="5">
    <location>
        <begin position="32"/>
        <end position="51"/>
    </location>
</feature>
<dbReference type="Gene3D" id="2.40.50.140">
    <property type="entry name" value="Nucleic acid-binding proteins"/>
    <property type="match status" value="1"/>
</dbReference>
<evidence type="ECO:0000256" key="5">
    <source>
        <dbReference type="SAM" id="Phobius"/>
    </source>
</evidence>
<dbReference type="RefSeq" id="WP_162346497.1">
    <property type="nucleotide sequence ID" value="NZ_JAAEAA010000013.1"/>
</dbReference>
<keyword evidence="4 5" id="KW-0472">Membrane</keyword>
<comment type="caution">
    <text evidence="7">The sequence shown here is derived from an EMBL/GenBank/DDBJ whole genome shotgun (WGS) entry which is preliminary data.</text>
</comment>
<dbReference type="Pfam" id="PF01957">
    <property type="entry name" value="NfeD"/>
    <property type="match status" value="1"/>
</dbReference>
<dbReference type="EMBL" id="JAAEAA010000013">
    <property type="protein sequence ID" value="NDK56434.1"/>
    <property type="molecule type" value="Genomic_DNA"/>
</dbReference>
<comment type="subcellular location">
    <subcellularLocation>
        <location evidence="1">Membrane</location>
        <topology evidence="1">Multi-pass membrane protein</topology>
    </subcellularLocation>
</comment>
<dbReference type="InterPro" id="IPR002810">
    <property type="entry name" value="NfeD-like_C"/>
</dbReference>
<reference evidence="7 8" key="1">
    <citation type="submission" date="2020-01" db="EMBL/GenBank/DDBJ databases">
        <authorList>
            <person name="Kim M.K."/>
        </authorList>
    </citation>
    <scope>NUCLEOTIDE SEQUENCE [LARGE SCALE GENOMIC DNA]</scope>
    <source>
        <strain evidence="7 8">BT213</strain>
    </source>
</reference>
<protein>
    <recommendedName>
        <fullName evidence="6">NfeD-like C-terminal domain-containing protein</fullName>
    </recommendedName>
</protein>
<name>A0A6B2HAG4_9BACT</name>
<dbReference type="GO" id="GO:0005886">
    <property type="term" value="C:plasma membrane"/>
    <property type="evidence" value="ECO:0007669"/>
    <property type="project" value="TreeGrafter"/>
</dbReference>
<feature type="domain" description="NfeD-like C-terminal" evidence="6">
    <location>
        <begin position="103"/>
        <end position="154"/>
    </location>
</feature>
<evidence type="ECO:0000256" key="1">
    <source>
        <dbReference type="ARBA" id="ARBA00004141"/>
    </source>
</evidence>
<dbReference type="PANTHER" id="PTHR33507:SF3">
    <property type="entry name" value="INNER MEMBRANE PROTEIN YBBJ"/>
    <property type="match status" value="1"/>
</dbReference>
<keyword evidence="3 5" id="KW-1133">Transmembrane helix</keyword>
<evidence type="ECO:0000256" key="2">
    <source>
        <dbReference type="ARBA" id="ARBA00022692"/>
    </source>
</evidence>
<dbReference type="InterPro" id="IPR012340">
    <property type="entry name" value="NA-bd_OB-fold"/>
</dbReference>
<proteinExistence type="predicted"/>